<feature type="domain" description="YDG" evidence="2">
    <location>
        <begin position="652"/>
        <end position="735"/>
    </location>
</feature>
<evidence type="ECO:0000313" key="4">
    <source>
        <dbReference type="Proteomes" id="UP000622405"/>
    </source>
</evidence>
<protein>
    <recommendedName>
        <fullName evidence="2">YDG domain-containing protein</fullName>
    </recommendedName>
</protein>
<dbReference type="InterPro" id="IPR006637">
    <property type="entry name" value="ChW"/>
</dbReference>
<feature type="domain" description="YDG" evidence="2">
    <location>
        <begin position="466"/>
        <end position="541"/>
    </location>
</feature>
<dbReference type="Proteomes" id="UP000622405">
    <property type="component" value="Unassembled WGS sequence"/>
</dbReference>
<feature type="compositionally biased region" description="Pro residues" evidence="1">
    <location>
        <begin position="340"/>
        <end position="373"/>
    </location>
</feature>
<keyword evidence="4" id="KW-1185">Reference proteome</keyword>
<dbReference type="RefSeq" id="WP_186894641.1">
    <property type="nucleotide sequence ID" value="NZ_WJBE01000011.1"/>
</dbReference>
<dbReference type="Pfam" id="PF07538">
    <property type="entry name" value="ChW"/>
    <property type="match status" value="1"/>
</dbReference>
<evidence type="ECO:0000256" key="1">
    <source>
        <dbReference type="SAM" id="MobiDB-lite"/>
    </source>
</evidence>
<evidence type="ECO:0000259" key="2">
    <source>
        <dbReference type="Pfam" id="PF18657"/>
    </source>
</evidence>
<reference evidence="3 4" key="1">
    <citation type="journal article" date="2020" name="mSystems">
        <title>Defining Genomic and Predicted Metabolic Features of the Acetobacterium Genus.</title>
        <authorList>
            <person name="Ross D.E."/>
            <person name="Marshall C.W."/>
            <person name="Gulliver D."/>
            <person name="May H.D."/>
            <person name="Norman R.S."/>
        </authorList>
    </citation>
    <scope>NUCLEOTIDE SEQUENCE [LARGE SCALE GENOMIC DNA]</scope>
    <source>
        <strain evidence="3 4">DSM 4132</strain>
    </source>
</reference>
<accession>A0ABR6YYU7</accession>
<dbReference type="SMART" id="SM00728">
    <property type="entry name" value="ChW"/>
    <property type="match status" value="1"/>
</dbReference>
<dbReference type="Pfam" id="PF18657">
    <property type="entry name" value="YDG"/>
    <property type="match status" value="6"/>
</dbReference>
<comment type="caution">
    <text evidence="3">The sequence shown here is derived from an EMBL/GenBank/DDBJ whole genome shotgun (WGS) entry which is preliminary data.</text>
</comment>
<proteinExistence type="predicted"/>
<dbReference type="InterPro" id="IPR041248">
    <property type="entry name" value="YDG"/>
</dbReference>
<feature type="domain" description="YDG" evidence="2">
    <location>
        <begin position="382"/>
        <end position="458"/>
    </location>
</feature>
<feature type="domain" description="YDG" evidence="2">
    <location>
        <begin position="551"/>
        <end position="640"/>
    </location>
</feature>
<feature type="region of interest" description="Disordered" evidence="1">
    <location>
        <begin position="337"/>
        <end position="378"/>
    </location>
</feature>
<sequence>MLLDAAGNKASGYHIRYQGHVQNIGDLPADSEQWFTDGEQLGTVGSSLRLEALKLEIVKDATTGTDLSAYTDLTNQIDSLTEADYSKSSWSNLQTVLNNHVVTDKNTTAEVADAVKAIEAAIHQLEKLSTTTAYDKPGIYGPSSGSETISQDVIITSTGVTLQNLTIGGNLIIDEAVGDGEVTLNNVTVTSELRIRGGGKNSIHINGGDYQNILVEKTATGAVRIVATGLDGFPIVLSENAAGETLILEGSFDSVTVNAPDAVIKTQGQTSIKTFDVAAAAQNTAIDLGSTTTVTNLALSSPTKVTGTGTVNNAEIASDNVSFEKAPEDYTVDTDVIVPPVIPTPTPEPPTPQPPTPQPPTPQPPTPQPPTPQPGKISLSVATVPTVTLSKTYDGSTVTDVTNQILDAAAITGIVAGDDVTVSATATYDNKNVGSNKDITITYSLSGTNAGKYNPPAATTIKGAITPKPLNGGTTTAITKEFDGTTTLTTVITEDLGQLNADTLTITRTATYPNIEVGTDKPVTCSYNLSGTDAGNYSAPAEQPASGTISKRNLTVSSTSLSINKNKIYDGTTAVFNSESKEITAGNNLISVATGVAAEPKINITATATYDSPNAGNNRIITVSYSIDSSPANKRYQITPSETLNGASIAARTLTIVAPTPMAKAYDDTADVFTAANNTGKIYNMPITPGNIAAADTGKVTVTATATYDAGKDAGTNKNITIHYTVSGEAAGNYQPLPDDRSKSATITPLTLNAGTVSEKTKEYDGSSTAKLNVGVSCSGNSSLFVSEAGKTLFSKIDSKYYTDSTCQTETSKPSDTANLYIKYTVTLEGTSAGNYVFADNKSSLTGTTNGGSITAKKLSVTADGMGLQTEKTYDGNTSTNVNGNTIMGGTGLTGIIGMEKVTATVSSNYDSVDAGDRNITTTFLLSGDDAGNYCIDPLNSSGMINPIQLEVDNTKLPAIAATRKYDATRDVYLTDNTTKLSDYAVSADAVSGLINSEAVPVKATANYDNKDVGENIPITITYSLSEEAAKNYLAPAPDISKTAAITPRILGYTNVNLDMIKKYKSGDSSVTVTYAGVDPSGNPDNGTDAIAHIAGSVEQEDVHLATYSADYYDGDQKTSAVGSNYDIKLSGSLTGNHASNYIMTDHAYSSNGQILNANAVISIPYNSTAWTPAGNLTPPAGVNNFKLFYAKQAGATTFYGYDSTGQIYSSTDLSNWTTGAQVTLDGKQLIGIGSDGAPIAIATTTTPDDNKLNNYYYAYYWTGSWTAFPNPLLNNQPSPLNPTYYINGNMEYLIYQNDSNYAYSLNLISISNPTHIGSNPGPSIPGGFKSSLLVYDGTNLMAYAY</sequence>
<feature type="domain" description="YDG" evidence="2">
    <location>
        <begin position="961"/>
        <end position="1035"/>
    </location>
</feature>
<dbReference type="Gene3D" id="1.20.1270.90">
    <property type="entry name" value="AF1782-like"/>
    <property type="match status" value="1"/>
</dbReference>
<name>A0ABR6YYU7_9FIRM</name>
<organism evidence="3 4">
    <name type="scientific">Acetobacterium malicum</name>
    <dbReference type="NCBI Taxonomy" id="52692"/>
    <lineage>
        <taxon>Bacteria</taxon>
        <taxon>Bacillati</taxon>
        <taxon>Bacillota</taxon>
        <taxon>Clostridia</taxon>
        <taxon>Eubacteriales</taxon>
        <taxon>Eubacteriaceae</taxon>
        <taxon>Acetobacterium</taxon>
    </lineage>
</organism>
<gene>
    <name evidence="3" type="ORF">GH811_12325</name>
</gene>
<dbReference type="EMBL" id="WJBE01000011">
    <property type="protein sequence ID" value="MBC3900405.1"/>
    <property type="molecule type" value="Genomic_DNA"/>
</dbReference>
<evidence type="ECO:0000313" key="3">
    <source>
        <dbReference type="EMBL" id="MBC3900405.1"/>
    </source>
</evidence>
<feature type="domain" description="YDG" evidence="2">
    <location>
        <begin position="857"/>
        <end position="938"/>
    </location>
</feature>